<evidence type="ECO:0000313" key="2">
    <source>
        <dbReference type="EMBL" id="KAG0723978.1"/>
    </source>
</evidence>
<proteinExistence type="predicted"/>
<name>A0A8J5CK75_CHIOP</name>
<dbReference type="EMBL" id="JACEEZ010007537">
    <property type="protein sequence ID" value="KAG0723978.1"/>
    <property type="molecule type" value="Genomic_DNA"/>
</dbReference>
<protein>
    <submittedName>
        <fullName evidence="2">Uncharacterized protein</fullName>
    </submittedName>
</protein>
<gene>
    <name evidence="2" type="ORF">GWK47_041582</name>
</gene>
<feature type="compositionally biased region" description="Basic residues" evidence="1">
    <location>
        <begin position="57"/>
        <end position="66"/>
    </location>
</feature>
<keyword evidence="3" id="KW-1185">Reference proteome</keyword>
<dbReference type="Proteomes" id="UP000770661">
    <property type="component" value="Unassembled WGS sequence"/>
</dbReference>
<feature type="compositionally biased region" description="Polar residues" evidence="1">
    <location>
        <begin position="75"/>
        <end position="85"/>
    </location>
</feature>
<accession>A0A8J5CK75</accession>
<organism evidence="2 3">
    <name type="scientific">Chionoecetes opilio</name>
    <name type="common">Atlantic snow crab</name>
    <name type="synonym">Cancer opilio</name>
    <dbReference type="NCBI Taxonomy" id="41210"/>
    <lineage>
        <taxon>Eukaryota</taxon>
        <taxon>Metazoa</taxon>
        <taxon>Ecdysozoa</taxon>
        <taxon>Arthropoda</taxon>
        <taxon>Crustacea</taxon>
        <taxon>Multicrustacea</taxon>
        <taxon>Malacostraca</taxon>
        <taxon>Eumalacostraca</taxon>
        <taxon>Eucarida</taxon>
        <taxon>Decapoda</taxon>
        <taxon>Pleocyemata</taxon>
        <taxon>Brachyura</taxon>
        <taxon>Eubrachyura</taxon>
        <taxon>Majoidea</taxon>
        <taxon>Majidae</taxon>
        <taxon>Chionoecetes</taxon>
    </lineage>
</organism>
<feature type="region of interest" description="Disordered" evidence="1">
    <location>
        <begin position="44"/>
        <end position="90"/>
    </location>
</feature>
<evidence type="ECO:0000256" key="1">
    <source>
        <dbReference type="SAM" id="MobiDB-lite"/>
    </source>
</evidence>
<reference evidence="2" key="1">
    <citation type="submission" date="2020-07" db="EMBL/GenBank/DDBJ databases">
        <title>The High-quality genome of the commercially important snow crab, Chionoecetes opilio.</title>
        <authorList>
            <person name="Jeong J.-H."/>
            <person name="Ryu S."/>
        </authorList>
    </citation>
    <scope>NUCLEOTIDE SEQUENCE</scope>
    <source>
        <strain evidence="2">MADBK_172401_WGS</strain>
        <tissue evidence="2">Digestive gland</tissue>
    </source>
</reference>
<sequence length="149" mass="16826">MRGPGVSLYTWHHAVRGGEGLRTIMTRIQMDILAFPGRLNAVKQDEEASHRKERLSPKKCKKRRKKTPTEDEETQLTSPASGTLRNTRKKCQKTCNIQRGREQRSDCIIHCSEMTAMLGVTTGFWTPGTTLLRAAEIRQHDPVLEAAKA</sequence>
<comment type="caution">
    <text evidence="2">The sequence shown here is derived from an EMBL/GenBank/DDBJ whole genome shotgun (WGS) entry which is preliminary data.</text>
</comment>
<dbReference type="AlphaFoldDB" id="A0A8J5CK75"/>
<evidence type="ECO:0000313" key="3">
    <source>
        <dbReference type="Proteomes" id="UP000770661"/>
    </source>
</evidence>
<feature type="compositionally biased region" description="Basic and acidic residues" evidence="1">
    <location>
        <begin position="44"/>
        <end position="56"/>
    </location>
</feature>